<sequence>MTYTYREIQNNSDLILIQTIDVVSLYNAFRKILLKLELDDKKLYYYLTFSLFKRNDTFVENTKPFAVALGYLLIGYTTHKNDKFAKIKSTLKKQNINNFENALKNEQISESLYQLAKEKFGFINLDGSAKDLVSLVNDYGLFSTQQILEIEKMTLILHPVNGCDLPS</sequence>
<proteinExistence type="predicted"/>
<evidence type="ECO:0000313" key="1">
    <source>
        <dbReference type="EMBL" id="VEU74769.1"/>
    </source>
</evidence>
<reference evidence="1 2" key="1">
    <citation type="submission" date="2019-01" db="EMBL/GenBank/DDBJ databases">
        <authorList>
            <consortium name="Pathogen Informatics"/>
        </authorList>
    </citation>
    <scope>NUCLEOTIDE SEQUENCE [LARGE SCALE GENOMIC DNA]</scope>
    <source>
        <strain evidence="1 2">NCTC10181</strain>
    </source>
</reference>
<organism evidence="1 2">
    <name type="scientific">Mycoplasmopsis citelli</name>
    <dbReference type="NCBI Taxonomy" id="171281"/>
    <lineage>
        <taxon>Bacteria</taxon>
        <taxon>Bacillati</taxon>
        <taxon>Mycoplasmatota</taxon>
        <taxon>Mycoplasmoidales</taxon>
        <taxon>Metamycoplasmataceae</taxon>
        <taxon>Mycoplasmopsis</taxon>
    </lineage>
</organism>
<gene>
    <name evidence="1" type="ORF">NCTC10181_00631</name>
</gene>
<evidence type="ECO:0000313" key="2">
    <source>
        <dbReference type="Proteomes" id="UP000290985"/>
    </source>
</evidence>
<name>A0A449B2D4_9BACT</name>
<dbReference type="AlphaFoldDB" id="A0A449B2D4"/>
<dbReference type="EMBL" id="LR215036">
    <property type="protein sequence ID" value="VEU74769.1"/>
    <property type="molecule type" value="Genomic_DNA"/>
</dbReference>
<dbReference type="Proteomes" id="UP000290985">
    <property type="component" value="Chromosome"/>
</dbReference>
<dbReference type="KEGG" id="mcit:NCTC10181_00631"/>
<protein>
    <submittedName>
        <fullName evidence="1">Uncharacterized protein</fullName>
    </submittedName>
</protein>
<dbReference type="OrthoDB" id="399488at2"/>
<keyword evidence="2" id="KW-1185">Reference proteome</keyword>
<accession>A0A449B2D4</accession>
<dbReference type="RefSeq" id="WP_129725570.1">
    <property type="nucleotide sequence ID" value="NZ_LR215036.1"/>
</dbReference>